<evidence type="ECO:0000256" key="1">
    <source>
        <dbReference type="ARBA" id="ARBA00022630"/>
    </source>
</evidence>
<dbReference type="PIRSF" id="PIRSF036654">
    <property type="entry name" value="UCP036654"/>
    <property type="match status" value="1"/>
</dbReference>
<dbReference type="PANTHER" id="PTHR43260">
    <property type="entry name" value="3-KETOSTEROID-DELTA-1-DEHYDROGENASE"/>
    <property type="match status" value="1"/>
</dbReference>
<dbReference type="SUPFAM" id="SSF51905">
    <property type="entry name" value="FAD/NAD(P)-binding domain"/>
    <property type="match status" value="1"/>
</dbReference>
<comment type="caution">
    <text evidence="4">The sequence shown here is derived from an EMBL/GenBank/DDBJ whole genome shotgun (WGS) entry which is preliminary data.</text>
</comment>
<sequence length="549" mass="60040">MDADVIVVGAGLAGLVAAAELADKGKRVIVVEQEPEASFGGQAHWSLGGLFFVDSPEQRRLRIHDSRDLAWQDWLGTAGFDRDEDRWPRRWAEAYVDFAAGEKRAWLHEQGMRWFPVVGWAERGGYNATGHGNSVPRFHVTWGTGPGVVEPFERRVRAGVERGTVELRFRHRVDELTVTNGAVDGVSGTVLEPSAVQRGQESSRAEVGTFALHAQAVVVASGGIGGNQDLIRKNWPDRLGTPPKHMITGVPAHVDGRMLGISESAGANIINRDRMWHYVEGVTNYDPIWPQHGIRVLPGPSSLWLDARGRRLPVPLYPGFDTLGTLEYLRTTGHDHSWFILTKKIIEKEFALSGSEQNPDWTAKSVRETVKQRVLSGPPSPVQAFIDKGEDFVTADNIRDLVSKMNGLTDEPLLNADDVEREVLARDRELANPFTKDMQITAMHGARNYLGDKIVRVATPHRLLDPKAGPLIGVRLNVITRKTLGGLETDLSARVLRADGEPLPGLYAVGEAAGFGGGGVHGYRALEGTFLGGCLFSGRQAGRALVEAL</sequence>
<dbReference type="InterPro" id="IPR014614">
    <property type="entry name" value="KsdD_DH"/>
</dbReference>
<dbReference type="PANTHER" id="PTHR43260:SF1">
    <property type="entry name" value="KSDD-LIKE STEROID DEHYDROGENASE RV0785"/>
    <property type="match status" value="1"/>
</dbReference>
<dbReference type="Gene3D" id="3.90.700.10">
    <property type="entry name" value="Succinate dehydrogenase/fumarate reductase flavoprotein, catalytic domain"/>
    <property type="match status" value="1"/>
</dbReference>
<dbReference type="InterPro" id="IPR003953">
    <property type="entry name" value="FAD-dep_OxRdtase_2_FAD-bd"/>
</dbReference>
<proteinExistence type="predicted"/>
<dbReference type="EMBL" id="JBHSXX010000001">
    <property type="protein sequence ID" value="MFC6867625.1"/>
    <property type="molecule type" value="Genomic_DNA"/>
</dbReference>
<dbReference type="InterPro" id="IPR027477">
    <property type="entry name" value="Succ_DH/fumarate_Rdtase_cat_sf"/>
</dbReference>
<keyword evidence="1" id="KW-0285">Flavoprotein</keyword>
<evidence type="ECO:0000313" key="5">
    <source>
        <dbReference type="Proteomes" id="UP001596337"/>
    </source>
</evidence>
<evidence type="ECO:0000259" key="3">
    <source>
        <dbReference type="Pfam" id="PF00890"/>
    </source>
</evidence>
<dbReference type="Proteomes" id="UP001596337">
    <property type="component" value="Unassembled WGS sequence"/>
</dbReference>
<dbReference type="RefSeq" id="WP_345401266.1">
    <property type="nucleotide sequence ID" value="NZ_BAABLA010000104.1"/>
</dbReference>
<keyword evidence="2" id="KW-0560">Oxidoreductase</keyword>
<name>A0ABW2BX23_9PSEU</name>
<evidence type="ECO:0000256" key="2">
    <source>
        <dbReference type="ARBA" id="ARBA00023002"/>
    </source>
</evidence>
<keyword evidence="5" id="KW-1185">Reference proteome</keyword>
<protein>
    <submittedName>
        <fullName evidence="4">FAD-binding dehydrogenase</fullName>
    </submittedName>
</protein>
<dbReference type="InterPro" id="IPR036188">
    <property type="entry name" value="FAD/NAD-bd_sf"/>
</dbReference>
<reference evidence="5" key="1">
    <citation type="journal article" date="2019" name="Int. J. Syst. Evol. Microbiol.">
        <title>The Global Catalogue of Microorganisms (GCM) 10K type strain sequencing project: providing services to taxonomists for standard genome sequencing and annotation.</title>
        <authorList>
            <consortium name="The Broad Institute Genomics Platform"/>
            <consortium name="The Broad Institute Genome Sequencing Center for Infectious Disease"/>
            <person name="Wu L."/>
            <person name="Ma J."/>
        </authorList>
    </citation>
    <scope>NUCLEOTIDE SEQUENCE [LARGE SCALE GENOMIC DNA]</scope>
    <source>
        <strain evidence="5">KCTC 32255</strain>
    </source>
</reference>
<organism evidence="4 5">
    <name type="scientific">Haloechinothrix salitolerans</name>
    <dbReference type="NCBI Taxonomy" id="926830"/>
    <lineage>
        <taxon>Bacteria</taxon>
        <taxon>Bacillati</taxon>
        <taxon>Actinomycetota</taxon>
        <taxon>Actinomycetes</taxon>
        <taxon>Pseudonocardiales</taxon>
        <taxon>Pseudonocardiaceae</taxon>
        <taxon>Haloechinothrix</taxon>
    </lineage>
</organism>
<dbReference type="NCBIfam" id="NF009472">
    <property type="entry name" value="PRK12834.1"/>
    <property type="match status" value="1"/>
</dbReference>
<evidence type="ECO:0000313" key="4">
    <source>
        <dbReference type="EMBL" id="MFC6867625.1"/>
    </source>
</evidence>
<feature type="domain" description="FAD-dependent oxidoreductase 2 FAD-binding" evidence="3">
    <location>
        <begin position="4"/>
        <end position="531"/>
    </location>
</feature>
<gene>
    <name evidence="4" type="ORF">ACFQGD_10735</name>
</gene>
<accession>A0ABW2BX23</accession>
<dbReference type="Pfam" id="PF00890">
    <property type="entry name" value="FAD_binding_2"/>
    <property type="match status" value="1"/>
</dbReference>
<dbReference type="Gene3D" id="3.50.50.60">
    <property type="entry name" value="FAD/NAD(P)-binding domain"/>
    <property type="match status" value="1"/>
</dbReference>